<dbReference type="InterPro" id="IPR036188">
    <property type="entry name" value="FAD/NAD-bd_sf"/>
</dbReference>
<dbReference type="AlphaFoldDB" id="A0A0K1JPW4"/>
<dbReference type="Gene3D" id="3.50.50.60">
    <property type="entry name" value="FAD/NAD(P)-binding domain"/>
    <property type="match status" value="1"/>
</dbReference>
<dbReference type="NCBIfam" id="TIGR02032">
    <property type="entry name" value="GG-red-SF"/>
    <property type="match status" value="1"/>
</dbReference>
<dbReference type="InterPro" id="IPR011777">
    <property type="entry name" value="Geranylgeranyl_Rdtase_fam"/>
</dbReference>
<dbReference type="PANTHER" id="PTHR42685:SF22">
    <property type="entry name" value="CONDITIONED MEDIUM FACTOR RECEPTOR 1"/>
    <property type="match status" value="1"/>
</dbReference>
<sequence length="392" mass="41704">MSDVHAFDQETYDVVVVGAGPAGSSAARAAAQAGARTLVLDRAQFPRYKTCGGGLIGPTLAHLPDDFDLPVQQNIHRATFTLAGRRTTTRSADRTVLRLVNRTDLDDRLLHAAATAGADVRQGVTVTAVEETGDLVTLRTSAGPVRARWVIGADGSASRLGRHVGVEVRQTDLGLEVELDAGPAADWDHRIAIDFGPHPGSYAWVFPKDGLLTVGVIMAKGQPEQTRAYLSSFIEQQRLSGLPEVRSSGHLTRCRTPDSPLGRGRVLLAGDAAGLLEPWTREGISYAVRSGLLAGSVAGGASVTGGSTAAAQSSYRNEIEHGLGREMAAGATLLAAFERSPGLFFRCLTTGPWGWRAFCRVTTGPQTVQRLLDRRRARWTVAGLARVVATLR</sequence>
<dbReference type="SUPFAM" id="SSF51905">
    <property type="entry name" value="FAD/NAD(P)-binding domain"/>
    <property type="match status" value="1"/>
</dbReference>
<dbReference type="GO" id="GO:0016628">
    <property type="term" value="F:oxidoreductase activity, acting on the CH-CH group of donors, NAD or NADP as acceptor"/>
    <property type="evidence" value="ECO:0007669"/>
    <property type="project" value="InterPro"/>
</dbReference>
<proteinExistence type="predicted"/>
<gene>
    <name evidence="2" type="ORF">VV02_03730</name>
</gene>
<name>A0A0K1JPW4_9MICO</name>
<dbReference type="PANTHER" id="PTHR42685">
    <property type="entry name" value="GERANYLGERANYL DIPHOSPHATE REDUCTASE"/>
    <property type="match status" value="1"/>
</dbReference>
<keyword evidence="3" id="KW-1185">Reference proteome</keyword>
<evidence type="ECO:0000313" key="2">
    <source>
        <dbReference type="EMBL" id="AKU18615.1"/>
    </source>
</evidence>
<dbReference type="KEGG" id="lmoi:VV02_03730"/>
<dbReference type="InterPro" id="IPR002938">
    <property type="entry name" value="FAD-bd"/>
</dbReference>
<evidence type="ECO:0000259" key="1">
    <source>
        <dbReference type="Pfam" id="PF01494"/>
    </source>
</evidence>
<accession>A0A0K1JPW4</accession>
<dbReference type="Proteomes" id="UP000066480">
    <property type="component" value="Chromosome"/>
</dbReference>
<dbReference type="PATRIC" id="fig|571913.6.peg.765"/>
<dbReference type="GO" id="GO:0071949">
    <property type="term" value="F:FAD binding"/>
    <property type="evidence" value="ECO:0007669"/>
    <property type="project" value="InterPro"/>
</dbReference>
<dbReference type="PRINTS" id="PR00420">
    <property type="entry name" value="RNGMNOXGNASE"/>
</dbReference>
<dbReference type="STRING" id="571913.VV02_03730"/>
<dbReference type="InterPro" id="IPR050407">
    <property type="entry name" value="Geranylgeranyl_reductase"/>
</dbReference>
<feature type="domain" description="FAD-binding" evidence="1">
    <location>
        <begin position="12"/>
        <end position="289"/>
    </location>
</feature>
<evidence type="ECO:0000313" key="3">
    <source>
        <dbReference type="Proteomes" id="UP000066480"/>
    </source>
</evidence>
<dbReference type="EMBL" id="CP011112">
    <property type="protein sequence ID" value="AKU18615.1"/>
    <property type="molecule type" value="Genomic_DNA"/>
</dbReference>
<reference evidence="2 3" key="1">
    <citation type="submission" date="2015-03" db="EMBL/GenBank/DDBJ databases">
        <title>Luteipulveratus halotolerans sp. nov., a novel actinobacterium (Dermacoccaceae) from Sarawak, Malaysia.</title>
        <authorList>
            <person name="Juboi H."/>
            <person name="Basik A."/>
            <person name="Shamsul S.S."/>
            <person name="Arnold P."/>
            <person name="Schmitt E.K."/>
            <person name="Sanglier J.-J."/>
            <person name="Yeo T."/>
        </authorList>
    </citation>
    <scope>NUCLEOTIDE SEQUENCE [LARGE SCALE GENOMIC DNA]</scope>
    <source>
        <strain evidence="2 3">MN07-A0370</strain>
    </source>
</reference>
<dbReference type="Pfam" id="PF01494">
    <property type="entry name" value="FAD_binding_3"/>
    <property type="match status" value="1"/>
</dbReference>
<protein>
    <recommendedName>
        <fullName evidence="1">FAD-binding domain-containing protein</fullName>
    </recommendedName>
</protein>
<organism evidence="2 3">
    <name type="scientific">Luteipulveratus mongoliensis</name>
    <dbReference type="NCBI Taxonomy" id="571913"/>
    <lineage>
        <taxon>Bacteria</taxon>
        <taxon>Bacillati</taxon>
        <taxon>Actinomycetota</taxon>
        <taxon>Actinomycetes</taxon>
        <taxon>Micrococcales</taxon>
        <taxon>Dermacoccaceae</taxon>
        <taxon>Luteipulveratus</taxon>
    </lineage>
</organism>